<dbReference type="GO" id="GO:0052856">
    <property type="term" value="F:NAD(P)HX epimerase activity"/>
    <property type="evidence" value="ECO:0007669"/>
    <property type="project" value="UniProtKB-EC"/>
</dbReference>
<sequence length="509" mass="53155">MHVVTAEEMKKLELETIQQIHIPAILLMENAGRGVAEAVLREAKSSGSRWLVLAGKGNNGADGVVAARQLAEAGLEMSIIYAEEPDDYGSGEALLQRDIAQEWGIPFAAAGDAPVEWWHYDGIIDALLGTGSKGAPRRKYAELITEANESGLPIVSVDIPSGIDADTGEVYIPCIKAKQTISFAFYKRGLLQFPGAAQAGTIEICPIGIPAKLAVKHDIRTFRLDEFLLKQRLAVATNGTRTADAHKGSYGHVLLAAGSRSMSGAGLLSSKAALRGGCGLATWALPEQAARLMPGHLPELMLAALGGAGAAEWSGVQPEELLALAAGKDALVIGPGLGRWEADGSWLRSVWEGTACPLVVDADALNMLADAKDWTSWTQRQAPVILTPHPGEMARLAGISVSDVQRDRVSLARSFASQHGVTLVLKGAGTVVATPEGYVYLNTTGNPGMATGGSGDVLAGLIGSLLAQGFRAEQAAAFGVYSHGAAGDRAAAKRHSPGSLIAGDIIEEL</sequence>
<feature type="binding site" evidence="18">
    <location>
        <position position="158"/>
    </location>
    <ligand>
        <name>(6S)-NADPHX</name>
        <dbReference type="ChEBI" id="CHEBI:64076"/>
    </ligand>
</feature>
<dbReference type="RefSeq" id="WP_209969918.1">
    <property type="nucleotide sequence ID" value="NZ_JAGGLB010000002.1"/>
</dbReference>
<comment type="catalytic activity">
    <reaction evidence="16 17 19">
        <text>(6S)-NADPHX + ADP = AMP + phosphate + NADPH + H(+)</text>
        <dbReference type="Rhea" id="RHEA:32235"/>
        <dbReference type="ChEBI" id="CHEBI:15378"/>
        <dbReference type="ChEBI" id="CHEBI:43474"/>
        <dbReference type="ChEBI" id="CHEBI:57783"/>
        <dbReference type="ChEBI" id="CHEBI:64076"/>
        <dbReference type="ChEBI" id="CHEBI:456215"/>
        <dbReference type="ChEBI" id="CHEBI:456216"/>
        <dbReference type="EC" id="4.2.1.136"/>
    </reaction>
</comment>
<dbReference type="PROSITE" id="PS01050">
    <property type="entry name" value="YJEF_C_2"/>
    <property type="match status" value="1"/>
</dbReference>
<keyword evidence="13" id="KW-0511">Multifunctional enzyme</keyword>
<feature type="binding site" evidence="18">
    <location>
        <position position="125"/>
    </location>
    <ligand>
        <name>K(+)</name>
        <dbReference type="ChEBI" id="CHEBI:29103"/>
    </ligand>
</feature>
<evidence type="ECO:0000256" key="14">
    <source>
        <dbReference type="ARBA" id="ARBA00025153"/>
    </source>
</evidence>
<feature type="domain" description="YjeF N-terminal" evidence="21">
    <location>
        <begin position="9"/>
        <end position="215"/>
    </location>
</feature>
<dbReference type="HAMAP" id="MF_01965">
    <property type="entry name" value="NADHX_dehydratase"/>
    <property type="match status" value="1"/>
</dbReference>
<dbReference type="Pfam" id="PF01256">
    <property type="entry name" value="Carb_kinase"/>
    <property type="match status" value="1"/>
</dbReference>
<evidence type="ECO:0000256" key="10">
    <source>
        <dbReference type="ARBA" id="ARBA00023027"/>
    </source>
</evidence>
<feature type="binding site" evidence="17">
    <location>
        <position position="265"/>
    </location>
    <ligand>
        <name>(6S)-NADPHX</name>
        <dbReference type="ChEBI" id="CHEBI:64076"/>
    </ligand>
</feature>
<feature type="binding site" evidence="17">
    <location>
        <begin position="426"/>
        <end position="430"/>
    </location>
    <ligand>
        <name>AMP</name>
        <dbReference type="ChEBI" id="CHEBI:456215"/>
    </ligand>
</feature>
<comment type="catalytic activity">
    <reaction evidence="1 18 19">
        <text>(6R)-NADHX = (6S)-NADHX</text>
        <dbReference type="Rhea" id="RHEA:32215"/>
        <dbReference type="ChEBI" id="CHEBI:64074"/>
        <dbReference type="ChEBI" id="CHEBI:64075"/>
        <dbReference type="EC" id="5.1.99.6"/>
    </reaction>
</comment>
<comment type="function">
    <text evidence="18">Catalyzes the epimerization of the S- and R-forms of NAD(P)HX, a damaged form of NAD(P)H that is a result of enzymatic or heat-dependent hydration. This is a prerequisite for the S-specific NAD(P)H-hydrate dehydratase to allow the repair of both epimers of NAD(P)HX.</text>
</comment>
<comment type="function">
    <text evidence="17">Catalyzes the dehydration of the S-form of NAD(P)HX at the expense of ADP, which is converted to AMP. Together with NAD(P)HX epimerase, which catalyzes the epimerization of the S- and R-forms, the enzyme allows the repair of both epimers of NAD(P)HX, a damaged form of NAD(P)H that is a result of enzymatic or heat-dependent hydration.</text>
</comment>
<dbReference type="EC" id="5.1.99.6" evidence="19"/>
<dbReference type="InterPro" id="IPR036652">
    <property type="entry name" value="YjeF_N_dom_sf"/>
</dbReference>
<evidence type="ECO:0000256" key="12">
    <source>
        <dbReference type="ARBA" id="ARBA00023239"/>
    </source>
</evidence>
<feature type="binding site" evidence="17">
    <location>
        <position position="455"/>
    </location>
    <ligand>
        <name>AMP</name>
        <dbReference type="ChEBI" id="CHEBI:456215"/>
    </ligand>
</feature>
<comment type="catalytic activity">
    <reaction evidence="2 18 19">
        <text>(6R)-NADPHX = (6S)-NADPHX</text>
        <dbReference type="Rhea" id="RHEA:32227"/>
        <dbReference type="ChEBI" id="CHEBI:64076"/>
        <dbReference type="ChEBI" id="CHEBI:64077"/>
        <dbReference type="EC" id="5.1.99.6"/>
    </reaction>
</comment>
<comment type="similarity">
    <text evidence="18">Belongs to the NnrE/AIBP family.</text>
</comment>
<comment type="similarity">
    <text evidence="17">Belongs to the NnrD/CARKD family.</text>
</comment>
<comment type="cofactor">
    <cofactor evidence="18 19">
        <name>K(+)</name>
        <dbReference type="ChEBI" id="CHEBI:29103"/>
    </cofactor>
    <text evidence="18 19">Binds 1 potassium ion per subunit.</text>
</comment>
<comment type="function">
    <text evidence="14 19">Bifunctional enzyme that catalyzes the epimerization of the S- and R-forms of NAD(P)HX and the dehydration of the S-form of NAD(P)HX at the expense of ADP, which is converted to AMP. This allows the repair of both epimers of NAD(P)HX, a damaged form of NAD(P)H that is a result of enzymatic or heat-dependent hydration.</text>
</comment>
<keyword evidence="12 17" id="KW-0456">Lyase</keyword>
<dbReference type="InterPro" id="IPR004443">
    <property type="entry name" value="YjeF_N_dom"/>
</dbReference>
<dbReference type="InterPro" id="IPR017953">
    <property type="entry name" value="Carbohydrate_kinase_pred_CS"/>
</dbReference>
<keyword evidence="23" id="KW-1185">Reference proteome</keyword>
<dbReference type="InterPro" id="IPR029056">
    <property type="entry name" value="Ribokinase-like"/>
</dbReference>
<evidence type="ECO:0000256" key="3">
    <source>
        <dbReference type="ARBA" id="ARBA00006001"/>
    </source>
</evidence>
<evidence type="ECO:0000259" key="21">
    <source>
        <dbReference type="PROSITE" id="PS51385"/>
    </source>
</evidence>
<evidence type="ECO:0000256" key="1">
    <source>
        <dbReference type="ARBA" id="ARBA00000013"/>
    </source>
</evidence>
<feature type="binding site" evidence="17">
    <location>
        <position position="456"/>
    </location>
    <ligand>
        <name>(6S)-NADPHX</name>
        <dbReference type="ChEBI" id="CHEBI:64076"/>
    </ligand>
</feature>
<keyword evidence="6 17" id="KW-0547">Nucleotide-binding</keyword>
<dbReference type="PANTHER" id="PTHR12592:SF0">
    <property type="entry name" value="ATP-DEPENDENT (S)-NAD(P)H-HYDRATE DEHYDRATASE"/>
    <property type="match status" value="1"/>
</dbReference>
<evidence type="ECO:0000313" key="22">
    <source>
        <dbReference type="EMBL" id="MBP1989094.1"/>
    </source>
</evidence>
<dbReference type="EC" id="4.2.1.136" evidence="19"/>
<evidence type="ECO:0000256" key="7">
    <source>
        <dbReference type="ARBA" id="ARBA00022840"/>
    </source>
</evidence>
<evidence type="ECO:0000256" key="19">
    <source>
        <dbReference type="PIRNR" id="PIRNR017184"/>
    </source>
</evidence>
<dbReference type="Gene3D" id="3.40.1190.20">
    <property type="match status" value="1"/>
</dbReference>
<evidence type="ECO:0000256" key="9">
    <source>
        <dbReference type="ARBA" id="ARBA00022958"/>
    </source>
</evidence>
<evidence type="ECO:0000313" key="23">
    <source>
        <dbReference type="Proteomes" id="UP001519287"/>
    </source>
</evidence>
<dbReference type="Gene3D" id="3.40.50.10260">
    <property type="entry name" value="YjeF N-terminal domain"/>
    <property type="match status" value="1"/>
</dbReference>
<feature type="binding site" evidence="18">
    <location>
        <begin position="129"/>
        <end position="135"/>
    </location>
    <ligand>
        <name>(6S)-NADPHX</name>
        <dbReference type="ChEBI" id="CHEBI:64076"/>
    </ligand>
</feature>
<evidence type="ECO:0000256" key="18">
    <source>
        <dbReference type="HAMAP-Rule" id="MF_01966"/>
    </source>
</evidence>
<comment type="catalytic activity">
    <reaction evidence="15 17 19">
        <text>(6S)-NADHX + ADP = AMP + phosphate + NADH + H(+)</text>
        <dbReference type="Rhea" id="RHEA:32223"/>
        <dbReference type="ChEBI" id="CHEBI:15378"/>
        <dbReference type="ChEBI" id="CHEBI:43474"/>
        <dbReference type="ChEBI" id="CHEBI:57945"/>
        <dbReference type="ChEBI" id="CHEBI:64074"/>
        <dbReference type="ChEBI" id="CHEBI:456215"/>
        <dbReference type="ChEBI" id="CHEBI:456216"/>
        <dbReference type="EC" id="4.2.1.136"/>
    </reaction>
</comment>
<evidence type="ECO:0000256" key="17">
    <source>
        <dbReference type="HAMAP-Rule" id="MF_01965"/>
    </source>
</evidence>
<evidence type="ECO:0000256" key="11">
    <source>
        <dbReference type="ARBA" id="ARBA00023235"/>
    </source>
</evidence>
<evidence type="ECO:0000256" key="13">
    <source>
        <dbReference type="ARBA" id="ARBA00023268"/>
    </source>
</evidence>
<dbReference type="Proteomes" id="UP001519287">
    <property type="component" value="Unassembled WGS sequence"/>
</dbReference>
<gene>
    <name evidence="17" type="primary">nnrD</name>
    <name evidence="18" type="synonym">nnrE</name>
    <name evidence="22" type="ORF">J2Z66_000689</name>
</gene>
<accession>A0ABS4INE8</accession>
<keyword evidence="11 18" id="KW-0413">Isomerase</keyword>
<dbReference type="PANTHER" id="PTHR12592">
    <property type="entry name" value="ATP-DEPENDENT (S)-NAD(P)H-HYDRATE DEHYDRATASE FAMILY MEMBER"/>
    <property type="match status" value="1"/>
</dbReference>
<dbReference type="CDD" id="cd01171">
    <property type="entry name" value="YXKO-related"/>
    <property type="match status" value="1"/>
</dbReference>
<evidence type="ECO:0000259" key="20">
    <source>
        <dbReference type="PROSITE" id="PS51383"/>
    </source>
</evidence>
<organism evidence="22 23">
    <name type="scientific">Paenibacillus eucommiae</name>
    <dbReference type="NCBI Taxonomy" id="1355755"/>
    <lineage>
        <taxon>Bacteria</taxon>
        <taxon>Bacillati</taxon>
        <taxon>Bacillota</taxon>
        <taxon>Bacilli</taxon>
        <taxon>Bacillales</taxon>
        <taxon>Paenibacillaceae</taxon>
        <taxon>Paenibacillus</taxon>
    </lineage>
</organism>
<feature type="domain" description="YjeF C-terminal" evidence="20">
    <location>
        <begin position="230"/>
        <end position="509"/>
    </location>
</feature>
<proteinExistence type="inferred from homology"/>
<comment type="subunit">
    <text evidence="17">Homotetramer.</text>
</comment>
<comment type="similarity">
    <text evidence="3 19">In the N-terminal section; belongs to the NnrE/AIBP family.</text>
</comment>
<dbReference type="NCBIfam" id="TIGR00196">
    <property type="entry name" value="yjeF_cterm"/>
    <property type="match status" value="1"/>
</dbReference>
<keyword evidence="10 17" id="KW-0520">NAD</keyword>
<dbReference type="InterPro" id="IPR000631">
    <property type="entry name" value="CARKD"/>
</dbReference>
<dbReference type="EMBL" id="JAGGLB010000002">
    <property type="protein sequence ID" value="MBP1989094.1"/>
    <property type="molecule type" value="Genomic_DNA"/>
</dbReference>
<evidence type="ECO:0000256" key="4">
    <source>
        <dbReference type="ARBA" id="ARBA00009524"/>
    </source>
</evidence>
<name>A0ABS4INE8_9BACL</name>
<dbReference type="SUPFAM" id="SSF64153">
    <property type="entry name" value="YjeF N-terminal domain-like"/>
    <property type="match status" value="1"/>
</dbReference>
<evidence type="ECO:0000256" key="15">
    <source>
        <dbReference type="ARBA" id="ARBA00048238"/>
    </source>
</evidence>
<feature type="binding site" evidence="18">
    <location>
        <position position="59"/>
    </location>
    <ligand>
        <name>K(+)</name>
        <dbReference type="ChEBI" id="CHEBI:29103"/>
    </ligand>
</feature>
<keyword evidence="9 18" id="KW-0630">Potassium</keyword>
<feature type="binding site" evidence="17">
    <location>
        <position position="336"/>
    </location>
    <ligand>
        <name>(6S)-NADPHX</name>
        <dbReference type="ChEBI" id="CHEBI:64076"/>
    </ligand>
</feature>
<evidence type="ECO:0000256" key="8">
    <source>
        <dbReference type="ARBA" id="ARBA00022857"/>
    </source>
</evidence>
<keyword evidence="8 17" id="KW-0521">NADP</keyword>
<dbReference type="InterPro" id="IPR030677">
    <property type="entry name" value="Nnr"/>
</dbReference>
<dbReference type="PIRSF" id="PIRSF017184">
    <property type="entry name" value="Nnr"/>
    <property type="match status" value="1"/>
</dbReference>
<feature type="binding site" evidence="18">
    <location>
        <begin position="58"/>
        <end position="62"/>
    </location>
    <ligand>
        <name>(6S)-NADPHX</name>
        <dbReference type="ChEBI" id="CHEBI:64076"/>
    </ligand>
</feature>
<comment type="cofactor">
    <cofactor evidence="17">
        <name>Mg(2+)</name>
        <dbReference type="ChEBI" id="CHEBI:18420"/>
    </cofactor>
</comment>
<keyword evidence="7 17" id="KW-0067">ATP-binding</keyword>
<evidence type="ECO:0000256" key="5">
    <source>
        <dbReference type="ARBA" id="ARBA00022723"/>
    </source>
</evidence>
<dbReference type="SUPFAM" id="SSF53613">
    <property type="entry name" value="Ribokinase-like"/>
    <property type="match status" value="1"/>
</dbReference>
<evidence type="ECO:0000256" key="2">
    <source>
        <dbReference type="ARBA" id="ARBA00000909"/>
    </source>
</evidence>
<dbReference type="PROSITE" id="PS51383">
    <property type="entry name" value="YJEF_C_3"/>
    <property type="match status" value="1"/>
</dbReference>
<comment type="similarity">
    <text evidence="4 19">In the C-terminal section; belongs to the NnrD/CARKD family.</text>
</comment>
<keyword evidence="5 18" id="KW-0479">Metal-binding</keyword>
<feature type="binding site" evidence="18">
    <location>
        <position position="140"/>
    </location>
    <ligand>
        <name>(6S)-NADPHX</name>
        <dbReference type="ChEBI" id="CHEBI:64076"/>
    </ligand>
</feature>
<protein>
    <recommendedName>
        <fullName evidence="19">Bifunctional NAD(P)H-hydrate repair enzyme</fullName>
    </recommendedName>
    <alternativeName>
        <fullName evidence="19">Nicotinamide nucleotide repair protein</fullName>
    </alternativeName>
    <domain>
        <recommendedName>
            <fullName evidence="19">ADP-dependent (S)-NAD(P)H-hydrate dehydratase</fullName>
            <ecNumber evidence="19">4.2.1.136</ecNumber>
        </recommendedName>
        <alternativeName>
            <fullName evidence="19">ADP-dependent NAD(P)HX dehydratase</fullName>
        </alternativeName>
    </domain>
    <domain>
        <recommendedName>
            <fullName evidence="19">NAD(P)H-hydrate epimerase</fullName>
            <ecNumber evidence="19">5.1.99.6</ecNumber>
        </recommendedName>
    </domain>
</protein>
<dbReference type="HAMAP" id="MF_01966">
    <property type="entry name" value="NADHX_epimerase"/>
    <property type="match status" value="1"/>
</dbReference>
<dbReference type="NCBIfam" id="TIGR00197">
    <property type="entry name" value="yjeF_nterm"/>
    <property type="match status" value="1"/>
</dbReference>
<feature type="binding site" evidence="17">
    <location>
        <position position="389"/>
    </location>
    <ligand>
        <name>(6S)-NADPHX</name>
        <dbReference type="ChEBI" id="CHEBI:64076"/>
    </ligand>
</feature>
<evidence type="ECO:0000256" key="6">
    <source>
        <dbReference type="ARBA" id="ARBA00022741"/>
    </source>
</evidence>
<evidence type="ECO:0000256" key="16">
    <source>
        <dbReference type="ARBA" id="ARBA00049209"/>
    </source>
</evidence>
<feature type="binding site" evidence="18">
    <location>
        <position position="161"/>
    </location>
    <ligand>
        <name>K(+)</name>
        <dbReference type="ChEBI" id="CHEBI:29103"/>
    </ligand>
</feature>
<comment type="caution">
    <text evidence="22">The sequence shown here is derived from an EMBL/GenBank/DDBJ whole genome shotgun (WGS) entry which is preliminary data.</text>
</comment>
<reference evidence="22 23" key="1">
    <citation type="submission" date="2021-03" db="EMBL/GenBank/DDBJ databases">
        <title>Genomic Encyclopedia of Type Strains, Phase IV (KMG-IV): sequencing the most valuable type-strain genomes for metagenomic binning, comparative biology and taxonomic classification.</title>
        <authorList>
            <person name="Goeker M."/>
        </authorList>
    </citation>
    <scope>NUCLEOTIDE SEQUENCE [LARGE SCALE GENOMIC DNA]</scope>
    <source>
        <strain evidence="22 23">DSM 26048</strain>
    </source>
</reference>
<dbReference type="PROSITE" id="PS51385">
    <property type="entry name" value="YJEF_N"/>
    <property type="match status" value="1"/>
</dbReference>
<dbReference type="Pfam" id="PF03853">
    <property type="entry name" value="YjeF_N"/>
    <property type="match status" value="1"/>
</dbReference>